<comment type="caution">
    <text evidence="1">The sequence shown here is derived from an EMBL/GenBank/DDBJ whole genome shotgun (WGS) entry which is preliminary data.</text>
</comment>
<organism evidence="1 2">
    <name type="scientific">Parasponia andersonii</name>
    <name type="common">Sponia andersonii</name>
    <dbReference type="NCBI Taxonomy" id="3476"/>
    <lineage>
        <taxon>Eukaryota</taxon>
        <taxon>Viridiplantae</taxon>
        <taxon>Streptophyta</taxon>
        <taxon>Embryophyta</taxon>
        <taxon>Tracheophyta</taxon>
        <taxon>Spermatophyta</taxon>
        <taxon>Magnoliopsida</taxon>
        <taxon>eudicotyledons</taxon>
        <taxon>Gunneridae</taxon>
        <taxon>Pentapetalae</taxon>
        <taxon>rosids</taxon>
        <taxon>fabids</taxon>
        <taxon>Rosales</taxon>
        <taxon>Cannabaceae</taxon>
        <taxon>Parasponia</taxon>
    </lineage>
</organism>
<evidence type="ECO:0000313" key="2">
    <source>
        <dbReference type="Proteomes" id="UP000237105"/>
    </source>
</evidence>
<accession>A0A2P5DZN0</accession>
<keyword evidence="2" id="KW-1185">Reference proteome</keyword>
<dbReference type="Proteomes" id="UP000237105">
    <property type="component" value="Unassembled WGS sequence"/>
</dbReference>
<gene>
    <name evidence="1" type="ORF">PanWU01x14_016640</name>
</gene>
<proteinExistence type="predicted"/>
<name>A0A2P5DZN0_PARAD</name>
<dbReference type="EMBL" id="JXTB01000007">
    <property type="protein sequence ID" value="PON78765.1"/>
    <property type="molecule type" value="Genomic_DNA"/>
</dbReference>
<protein>
    <submittedName>
        <fullName evidence="1">Uncharacterized protein</fullName>
    </submittedName>
</protein>
<sequence length="53" mass="5946">MPYFGGERNDLINIFYSSDDIQGDDERNELLHSLGIEGEVIENDRGQVVACSD</sequence>
<dbReference type="OrthoDB" id="10301437at2759"/>
<reference evidence="2" key="1">
    <citation type="submission" date="2016-06" db="EMBL/GenBank/DDBJ databases">
        <title>Parallel loss of symbiosis genes in relatives of nitrogen-fixing non-legume Parasponia.</title>
        <authorList>
            <person name="Van Velzen R."/>
            <person name="Holmer R."/>
            <person name="Bu F."/>
            <person name="Rutten L."/>
            <person name="Van Zeijl A."/>
            <person name="Liu W."/>
            <person name="Santuari L."/>
            <person name="Cao Q."/>
            <person name="Sharma T."/>
            <person name="Shen D."/>
            <person name="Roswanjaya Y."/>
            <person name="Wardhani T."/>
            <person name="Kalhor M.S."/>
            <person name="Jansen J."/>
            <person name="Van den Hoogen J."/>
            <person name="Gungor B."/>
            <person name="Hartog M."/>
            <person name="Hontelez J."/>
            <person name="Verver J."/>
            <person name="Yang W.-C."/>
            <person name="Schijlen E."/>
            <person name="Repin R."/>
            <person name="Schilthuizen M."/>
            <person name="Schranz E."/>
            <person name="Heidstra R."/>
            <person name="Miyata K."/>
            <person name="Fedorova E."/>
            <person name="Kohlen W."/>
            <person name="Bisseling T."/>
            <person name="Smit S."/>
            <person name="Geurts R."/>
        </authorList>
    </citation>
    <scope>NUCLEOTIDE SEQUENCE [LARGE SCALE GENOMIC DNA]</scope>
    <source>
        <strain evidence="2">cv. WU1-14</strain>
    </source>
</reference>
<evidence type="ECO:0000313" key="1">
    <source>
        <dbReference type="EMBL" id="PON78765.1"/>
    </source>
</evidence>
<dbReference type="AlphaFoldDB" id="A0A2P5DZN0"/>
<feature type="non-terminal residue" evidence="1">
    <location>
        <position position="53"/>
    </location>
</feature>